<dbReference type="EMBL" id="FTPL01000002">
    <property type="protein sequence ID" value="SIT81166.1"/>
    <property type="molecule type" value="Genomic_DNA"/>
</dbReference>
<proteinExistence type="predicted"/>
<dbReference type="Pfam" id="PF07872">
    <property type="entry name" value="DUF1659"/>
    <property type="match status" value="1"/>
</dbReference>
<evidence type="ECO:0000259" key="1">
    <source>
        <dbReference type="Pfam" id="PF07872"/>
    </source>
</evidence>
<reference evidence="3" key="1">
    <citation type="submission" date="2017-01" db="EMBL/GenBank/DDBJ databases">
        <authorList>
            <person name="Varghese N."/>
            <person name="Submissions S."/>
        </authorList>
    </citation>
    <scope>NUCLEOTIDE SEQUENCE [LARGE SCALE GENOMIC DNA]</scope>
    <source>
        <strain evidence="3">MNA4</strain>
    </source>
</reference>
<dbReference type="AlphaFoldDB" id="A0A1U7PPP1"/>
<keyword evidence="3" id="KW-1185">Reference proteome</keyword>
<dbReference type="InterPro" id="IPR012454">
    <property type="entry name" value="DUF1659"/>
</dbReference>
<protein>
    <recommendedName>
        <fullName evidence="1">DUF1659 domain-containing protein</fullName>
    </recommendedName>
</protein>
<dbReference type="Proteomes" id="UP000187550">
    <property type="component" value="Unassembled WGS sequence"/>
</dbReference>
<organism evidence="2 3">
    <name type="scientific">Edaphobacillus lindanitolerans</name>
    <dbReference type="NCBI Taxonomy" id="550447"/>
    <lineage>
        <taxon>Bacteria</taxon>
        <taxon>Bacillati</taxon>
        <taxon>Bacillota</taxon>
        <taxon>Bacilli</taxon>
        <taxon>Bacillales</taxon>
        <taxon>Bacillaceae</taxon>
        <taxon>Edaphobacillus</taxon>
    </lineage>
</organism>
<dbReference type="OrthoDB" id="48766at2"/>
<dbReference type="RefSeq" id="WP_076757657.1">
    <property type="nucleotide sequence ID" value="NZ_FTPL01000002.1"/>
</dbReference>
<dbReference type="STRING" id="550447.SAMN05428946_1380"/>
<sequence>MASIEFKDASLRLYFDAGTDGEGKPVTRTKVYRNVSGSADAEELLAAVIALGGLSERQFISADRIETAFIMP</sequence>
<accession>A0A1U7PPP1</accession>
<name>A0A1U7PPP1_9BACI</name>
<feature type="domain" description="DUF1659" evidence="1">
    <location>
        <begin position="4"/>
        <end position="69"/>
    </location>
</feature>
<evidence type="ECO:0000313" key="3">
    <source>
        <dbReference type="Proteomes" id="UP000187550"/>
    </source>
</evidence>
<evidence type="ECO:0000313" key="2">
    <source>
        <dbReference type="EMBL" id="SIT81166.1"/>
    </source>
</evidence>
<gene>
    <name evidence="2" type="ORF">SAMN05428946_1380</name>
</gene>